<evidence type="ECO:0000313" key="2">
    <source>
        <dbReference type="Proteomes" id="UP001151752"/>
    </source>
</evidence>
<comment type="caution">
    <text evidence="1">The sequence shown here is derived from an EMBL/GenBank/DDBJ whole genome shotgun (WGS) entry which is preliminary data.</text>
</comment>
<dbReference type="EMBL" id="JAPFFM010000005">
    <property type="protein sequence ID" value="KAJ6761988.1"/>
    <property type="molecule type" value="Genomic_DNA"/>
</dbReference>
<proteinExistence type="predicted"/>
<sequence length="259" mass="29143">MLIDLDKIFTYIYKPPPVDSPPTRETSNSWIKDGSYALTLTLDFTRWFSRVDYISWIVLPDGAYSALVKLIHGSSASLLAKYLHIKLRSSAAAFYCHGLPYLQITARFSSSVNIAMLWSFFTAKQSVLVDSLALQHFLLSSHQLQHLALKTPAATPLMSSHAQMQTILTRICASRIEKKPRNRKADQSSEILAPFESVCGRRTLHQATWLPYKPLSCVNASGASWKVLRSFSLKLDLPTSCSDRSTILKLLHLAPLWME</sequence>
<gene>
    <name evidence="1" type="ORF">OIU74_024626</name>
</gene>
<reference evidence="1" key="1">
    <citation type="submission" date="2022-11" db="EMBL/GenBank/DDBJ databases">
        <authorList>
            <person name="Hyden B.L."/>
            <person name="Feng K."/>
            <person name="Yates T."/>
            <person name="Jawdy S."/>
            <person name="Smart L.B."/>
            <person name="Muchero W."/>
        </authorList>
    </citation>
    <scope>NUCLEOTIDE SEQUENCE</scope>
    <source>
        <tissue evidence="1">Shoot tip</tissue>
    </source>
</reference>
<keyword evidence="2" id="KW-1185">Reference proteome</keyword>
<name>A0A9Q0W8B5_9ROSI</name>
<reference evidence="1" key="2">
    <citation type="journal article" date="2023" name="Int. J. Mol. Sci.">
        <title>De Novo Assembly and Annotation of 11 Diverse Shrub Willow (Salix) Genomes Reveals Novel Gene Organization in Sex-Linked Regions.</title>
        <authorList>
            <person name="Hyden B."/>
            <person name="Feng K."/>
            <person name="Yates T.B."/>
            <person name="Jawdy S."/>
            <person name="Cereghino C."/>
            <person name="Smart L.B."/>
            <person name="Muchero W."/>
        </authorList>
    </citation>
    <scope>NUCLEOTIDE SEQUENCE</scope>
    <source>
        <tissue evidence="1">Shoot tip</tissue>
    </source>
</reference>
<protein>
    <submittedName>
        <fullName evidence="1">Uncharacterized protein</fullName>
    </submittedName>
</protein>
<dbReference type="Proteomes" id="UP001151752">
    <property type="component" value="Chromosome 19"/>
</dbReference>
<dbReference type="AlphaFoldDB" id="A0A9Q0W8B5"/>
<organism evidence="1 2">
    <name type="scientific">Salix koriyanagi</name>
    <dbReference type="NCBI Taxonomy" id="2511006"/>
    <lineage>
        <taxon>Eukaryota</taxon>
        <taxon>Viridiplantae</taxon>
        <taxon>Streptophyta</taxon>
        <taxon>Embryophyta</taxon>
        <taxon>Tracheophyta</taxon>
        <taxon>Spermatophyta</taxon>
        <taxon>Magnoliopsida</taxon>
        <taxon>eudicotyledons</taxon>
        <taxon>Gunneridae</taxon>
        <taxon>Pentapetalae</taxon>
        <taxon>rosids</taxon>
        <taxon>fabids</taxon>
        <taxon>Malpighiales</taxon>
        <taxon>Salicaceae</taxon>
        <taxon>Saliceae</taxon>
        <taxon>Salix</taxon>
    </lineage>
</organism>
<accession>A0A9Q0W8B5</accession>
<evidence type="ECO:0000313" key="1">
    <source>
        <dbReference type="EMBL" id="KAJ6761988.1"/>
    </source>
</evidence>